<name>A0A8F9TU22_9BACT</name>
<dbReference type="Proteomes" id="UP000825051">
    <property type="component" value="Chromosome"/>
</dbReference>
<reference evidence="2" key="1">
    <citation type="submission" date="2021-08" db="EMBL/GenBank/DDBJ databases">
        <title>Genome of a novel bacterium of the phylum Verrucomicrobia, Oleiharenicola sp. KSB-15.</title>
        <authorList>
            <person name="Chung J.-H."/>
            <person name="Ahn J.-H."/>
            <person name="Yoon Y."/>
            <person name="Kim D.-Y."/>
            <person name="An S.-H."/>
            <person name="Park I."/>
            <person name="Yeon J."/>
        </authorList>
    </citation>
    <scope>NUCLEOTIDE SEQUENCE</scope>
    <source>
        <strain evidence="2">KSB-15</strain>
    </source>
</reference>
<proteinExistence type="predicted"/>
<keyword evidence="3" id="KW-1185">Reference proteome</keyword>
<dbReference type="RefSeq" id="WP_220161229.1">
    <property type="nucleotide sequence ID" value="NZ_CP080507.1"/>
</dbReference>
<evidence type="ECO:0000313" key="2">
    <source>
        <dbReference type="EMBL" id="QYM78125.1"/>
    </source>
</evidence>
<dbReference type="EMBL" id="CP080507">
    <property type="protein sequence ID" value="QYM78125.1"/>
    <property type="molecule type" value="Genomic_DNA"/>
</dbReference>
<gene>
    <name evidence="2" type="ORF">K0B96_12495</name>
</gene>
<evidence type="ECO:0000256" key="1">
    <source>
        <dbReference type="SAM" id="Phobius"/>
    </source>
</evidence>
<sequence length="169" mass="19395">MMRNDCVFSRDRRYRYTLIHRWDELLNPERGIAWICLNPSTADENQLDPTLRRIRAFSAAWGYGYFVMLNAFAWRATLPADMKRVADPVGPDNDRWIAHWAARVDRVMLGWGEHGAHLGRDRAVLRLLNPANTFCLQRNASTQPKHPLYVAQATPPAPFAFPALEAPPQ</sequence>
<feature type="transmembrane region" description="Helical" evidence="1">
    <location>
        <begin position="54"/>
        <end position="74"/>
    </location>
</feature>
<keyword evidence="1" id="KW-1133">Transmembrane helix</keyword>
<dbReference type="KEGG" id="ole:K0B96_12495"/>
<dbReference type="InterPro" id="IPR012441">
    <property type="entry name" value="DUF1643"/>
</dbReference>
<dbReference type="Pfam" id="PF07799">
    <property type="entry name" value="DUF1643"/>
    <property type="match status" value="1"/>
</dbReference>
<evidence type="ECO:0000313" key="3">
    <source>
        <dbReference type="Proteomes" id="UP000825051"/>
    </source>
</evidence>
<accession>A0A8F9TU22</accession>
<keyword evidence="1" id="KW-0812">Transmembrane</keyword>
<organism evidence="2 3">
    <name type="scientific">Horticoccus luteus</name>
    <dbReference type="NCBI Taxonomy" id="2862869"/>
    <lineage>
        <taxon>Bacteria</taxon>
        <taxon>Pseudomonadati</taxon>
        <taxon>Verrucomicrobiota</taxon>
        <taxon>Opitutia</taxon>
        <taxon>Opitutales</taxon>
        <taxon>Opitutaceae</taxon>
        <taxon>Horticoccus</taxon>
    </lineage>
</organism>
<dbReference type="AlphaFoldDB" id="A0A8F9TU22"/>
<protein>
    <submittedName>
        <fullName evidence="2">DUF1643 domain-containing protein</fullName>
    </submittedName>
</protein>
<keyword evidence="1" id="KW-0472">Membrane</keyword>